<evidence type="ECO:0000313" key="6">
    <source>
        <dbReference type="EMBL" id="MDF2095261.1"/>
    </source>
</evidence>
<name>A0ABT5YKA5_9PROT</name>
<evidence type="ECO:0000313" key="7">
    <source>
        <dbReference type="Proteomes" id="UP001215503"/>
    </source>
</evidence>
<comment type="caution">
    <text evidence="6">The sequence shown here is derived from an EMBL/GenBank/DDBJ whole genome shotgun (WGS) entry which is preliminary data.</text>
</comment>
<reference evidence="6 7" key="1">
    <citation type="submission" date="2023-03" db="EMBL/GenBank/DDBJ databases">
        <title>Fodinicurvata sp. CAU 1616 isolated from sea sendiment.</title>
        <authorList>
            <person name="Kim W."/>
        </authorList>
    </citation>
    <scope>NUCLEOTIDE SEQUENCE [LARGE SCALE GENOMIC DNA]</scope>
    <source>
        <strain evidence="6 7">CAU 1616</strain>
    </source>
</reference>
<evidence type="ECO:0000256" key="3">
    <source>
        <dbReference type="ARBA" id="ARBA00022729"/>
    </source>
</evidence>
<keyword evidence="3 4" id="KW-0732">Signal</keyword>
<dbReference type="Gene3D" id="3.10.105.10">
    <property type="entry name" value="Dipeptide-binding Protein, Domain 3"/>
    <property type="match status" value="1"/>
</dbReference>
<comment type="similarity">
    <text evidence="2">Belongs to the bacterial solute-binding protein 5 family.</text>
</comment>
<proteinExistence type="inferred from homology"/>
<sequence length="628" mass="71827">MYLRVAVLALAVGAACVPPSLAQDAETPPLSPPPELAVQPAHGLAMHGEPKYPPSFTHFDYTNPDAPKGGRIRLAAQGTFDSFNPYIVRGTSSSGMGYIYETLMVSSADEPFTMYGLLAETMEVPEDRSWAIFNLNPEARWHDGQPVTVEDVIFSHEILTTEGHPIYRYYYSNIEAIEKLGKGRLRMLFSEGENLELPLIAGQMPILPKHWWETRDFARSSLDPPLGSGPYRVADFEAGRHVTLERVEDYWGADLPVNRGQYNFDRIRYDYYLDDTVIREALKAGRVDLRQENQAKAWALDYNVPAVRDGWLIMEALEHERPTGMQGFVFNTRREIFSDPRVREALAYAFDFEWSNRNLFFSLYARTDSYFSNSELASSGLPEGRELEILEQYRGEVPEEVFTEVFEPPSTDGSGWPRENLRAAFRLLAEAGWEVDPDTLLLTNQETGEPMRFEVLLVSPAMERIVLPFQRNLRRLGIEVSVRLVDSSQYINRYRAFDFDMIINVWGQSSSPGNEQREFWSSAAAEMPGSRNLAGVQDPVIDELIELLIAAPSREELVARTRALDRVLLWGHYVIPQYHSRVDRLLYWDKFAHPDVIPDSGFELDTWWYDEERARRLEAREQLVEGEG</sequence>
<comment type="subcellular location">
    <subcellularLocation>
        <location evidence="1">Periplasm</location>
    </subcellularLocation>
</comment>
<accession>A0ABT5YKA5</accession>
<dbReference type="SUPFAM" id="SSF53850">
    <property type="entry name" value="Periplasmic binding protein-like II"/>
    <property type="match status" value="1"/>
</dbReference>
<keyword evidence="7" id="KW-1185">Reference proteome</keyword>
<dbReference type="PROSITE" id="PS51257">
    <property type="entry name" value="PROKAR_LIPOPROTEIN"/>
    <property type="match status" value="1"/>
</dbReference>
<dbReference type="RefSeq" id="WP_275820512.1">
    <property type="nucleotide sequence ID" value="NZ_JARHUD010000002.1"/>
</dbReference>
<dbReference type="CDD" id="cd08497">
    <property type="entry name" value="MbnE-like"/>
    <property type="match status" value="1"/>
</dbReference>
<dbReference type="EMBL" id="JARHUD010000002">
    <property type="protein sequence ID" value="MDF2095261.1"/>
    <property type="molecule type" value="Genomic_DNA"/>
</dbReference>
<feature type="domain" description="Solute-binding protein family 5" evidence="5">
    <location>
        <begin position="114"/>
        <end position="523"/>
    </location>
</feature>
<dbReference type="PANTHER" id="PTHR30290:SF64">
    <property type="entry name" value="ABC TRANSPORTER PERIPLASMIC BINDING PROTEIN"/>
    <property type="match status" value="1"/>
</dbReference>
<dbReference type="InterPro" id="IPR039424">
    <property type="entry name" value="SBP_5"/>
</dbReference>
<dbReference type="PANTHER" id="PTHR30290">
    <property type="entry name" value="PERIPLASMIC BINDING COMPONENT OF ABC TRANSPORTER"/>
    <property type="match status" value="1"/>
</dbReference>
<evidence type="ECO:0000256" key="4">
    <source>
        <dbReference type="SAM" id="SignalP"/>
    </source>
</evidence>
<evidence type="ECO:0000256" key="2">
    <source>
        <dbReference type="ARBA" id="ARBA00005695"/>
    </source>
</evidence>
<gene>
    <name evidence="6" type="ORF">P2G67_04650</name>
</gene>
<evidence type="ECO:0000256" key="1">
    <source>
        <dbReference type="ARBA" id="ARBA00004418"/>
    </source>
</evidence>
<dbReference type="InterPro" id="IPR030678">
    <property type="entry name" value="Peptide/Ni-bd"/>
</dbReference>
<protein>
    <submittedName>
        <fullName evidence="6">Extracellular solute-binding protein</fullName>
    </submittedName>
</protein>
<dbReference type="Gene3D" id="3.40.190.10">
    <property type="entry name" value="Periplasmic binding protein-like II"/>
    <property type="match status" value="1"/>
</dbReference>
<feature type="signal peptide" evidence="4">
    <location>
        <begin position="1"/>
        <end position="22"/>
    </location>
</feature>
<dbReference type="InterPro" id="IPR000914">
    <property type="entry name" value="SBP_5_dom"/>
</dbReference>
<dbReference type="Pfam" id="PF00496">
    <property type="entry name" value="SBP_bac_5"/>
    <property type="match status" value="1"/>
</dbReference>
<feature type="chain" id="PRO_5045135340" evidence="4">
    <location>
        <begin position="23"/>
        <end position="628"/>
    </location>
</feature>
<dbReference type="Proteomes" id="UP001215503">
    <property type="component" value="Unassembled WGS sequence"/>
</dbReference>
<dbReference type="PIRSF" id="PIRSF002741">
    <property type="entry name" value="MppA"/>
    <property type="match status" value="1"/>
</dbReference>
<organism evidence="6 7">
    <name type="scientific">Aquibaculum arenosum</name>
    <dbReference type="NCBI Taxonomy" id="3032591"/>
    <lineage>
        <taxon>Bacteria</taxon>
        <taxon>Pseudomonadati</taxon>
        <taxon>Pseudomonadota</taxon>
        <taxon>Alphaproteobacteria</taxon>
        <taxon>Rhodospirillales</taxon>
        <taxon>Rhodovibrionaceae</taxon>
        <taxon>Aquibaculum</taxon>
    </lineage>
</organism>
<evidence type="ECO:0000259" key="5">
    <source>
        <dbReference type="Pfam" id="PF00496"/>
    </source>
</evidence>